<dbReference type="OrthoDB" id="9810135at2"/>
<evidence type="ECO:0000256" key="3">
    <source>
        <dbReference type="ARBA" id="ARBA00022763"/>
    </source>
</evidence>
<dbReference type="GO" id="GO:0043138">
    <property type="term" value="F:3'-5' DNA helicase activity"/>
    <property type="evidence" value="ECO:0007669"/>
    <property type="project" value="UniProtKB-EC"/>
</dbReference>
<protein>
    <recommendedName>
        <fullName evidence="12">DNA 3'-5' helicase</fullName>
        <ecNumber evidence="12">5.6.2.4</ecNumber>
    </recommendedName>
    <alternativeName>
        <fullName evidence="13">DNA 3'-5' helicase II</fullName>
    </alternativeName>
</protein>
<keyword evidence="4 15" id="KW-0378">Hydrolase</keyword>
<comment type="catalytic activity">
    <reaction evidence="14">
        <text>ATP + H2O = ADP + phosphate + H(+)</text>
        <dbReference type="Rhea" id="RHEA:13065"/>
        <dbReference type="ChEBI" id="CHEBI:15377"/>
        <dbReference type="ChEBI" id="CHEBI:15378"/>
        <dbReference type="ChEBI" id="CHEBI:30616"/>
        <dbReference type="ChEBI" id="CHEBI:43474"/>
        <dbReference type="ChEBI" id="CHEBI:456216"/>
        <dbReference type="EC" id="5.6.2.4"/>
    </reaction>
</comment>
<evidence type="ECO:0000256" key="8">
    <source>
        <dbReference type="ARBA" id="ARBA00023125"/>
    </source>
</evidence>
<evidence type="ECO:0000313" key="19">
    <source>
        <dbReference type="Proteomes" id="UP000306575"/>
    </source>
</evidence>
<comment type="caution">
    <text evidence="18">The sequence shown here is derived from an EMBL/GenBank/DDBJ whole genome shotgun (WGS) entry which is preliminary data.</text>
</comment>
<keyword evidence="6" id="KW-0269">Exonuclease</keyword>
<dbReference type="GO" id="GO:0033202">
    <property type="term" value="C:DNA helicase complex"/>
    <property type="evidence" value="ECO:0007669"/>
    <property type="project" value="TreeGrafter"/>
</dbReference>
<dbReference type="SUPFAM" id="SSF52980">
    <property type="entry name" value="Restriction endonuclease-like"/>
    <property type="match status" value="1"/>
</dbReference>
<dbReference type="InterPro" id="IPR027417">
    <property type="entry name" value="P-loop_NTPase"/>
</dbReference>
<dbReference type="Pfam" id="PF13361">
    <property type="entry name" value="UvrD_C"/>
    <property type="match status" value="1"/>
</dbReference>
<dbReference type="Gene3D" id="1.10.486.10">
    <property type="entry name" value="PCRA, domain 4"/>
    <property type="match status" value="1"/>
</dbReference>
<feature type="domain" description="UvrD-like helicase C-terminal" evidence="17">
    <location>
        <begin position="497"/>
        <end position="785"/>
    </location>
</feature>
<dbReference type="Pfam" id="PF12705">
    <property type="entry name" value="PDDEXK_1"/>
    <property type="match status" value="1"/>
</dbReference>
<dbReference type="InterPro" id="IPR014016">
    <property type="entry name" value="UvrD-like_ATP-bd"/>
</dbReference>
<organism evidence="18 19">
    <name type="scientific">Shimia litoralis</name>
    <dbReference type="NCBI Taxonomy" id="420403"/>
    <lineage>
        <taxon>Bacteria</taxon>
        <taxon>Pseudomonadati</taxon>
        <taxon>Pseudomonadota</taxon>
        <taxon>Alphaproteobacteria</taxon>
        <taxon>Rhodobacterales</taxon>
        <taxon>Roseobacteraceae</taxon>
    </lineage>
</organism>
<evidence type="ECO:0000256" key="1">
    <source>
        <dbReference type="ARBA" id="ARBA00022722"/>
    </source>
</evidence>
<dbReference type="Proteomes" id="UP000306575">
    <property type="component" value="Unassembled WGS sequence"/>
</dbReference>
<dbReference type="Gene3D" id="3.90.320.10">
    <property type="match status" value="1"/>
</dbReference>
<evidence type="ECO:0000256" key="11">
    <source>
        <dbReference type="ARBA" id="ARBA00034617"/>
    </source>
</evidence>
<sequence>MNPMNDATERQVQAARPLESTWLSANAGSGKTRVLTDRVARLLLKGVLPQHILCLTYTKAAASEMQNRLFERLGAWAMKSDADLCKELATLGVSGPYEQDILRDARTLFARAIETPGGLKIQTIHSFCSSILRRFPLEAGVSPMFAEMEERAATLLREDVLDSMAEDTAPEDQDAALVRAMASAFTGESLDTLCREIIGHRMSFEQITDVADILGILDQPVTMSEAALEERVFLGNERDTITALIEALRHGGVNDKKAATKLDAIAALNFAALPALEDVFLTKGGKAPFTAKLGTFPTKAVQSKHVALMPHVEALMKRVEDARQTRLSIMTARRSATLSAFGHRFLQRYEQEKQRRGWLDFDDLILRARNLLNDRAVAEWVLFRLDGGIDHILVDEAQDTSPVQWQVIERLAQEFTSGSGARQDQERTIFVVGDKKQSIYSFQGADPAEFDRMQEEFAVRLAPAGKPLNRLGLEYSFRSSAAILRLVDECFAHTTGSSFPQDMKHRAFHNDMPGRVDIWPVVEATPKPEKGVWYKPVDRLGETHHTVVLANQVAESIKQMIDTKQTIPDKIGDDGVYSQRPVQAGDILILVQRRSDLFHEIIRACKSKELPIAGADRLKVGAELAVRDLAALLAFLATPEDSLSLATALKSPLFGWSEQELYDLAHKRKAKFLWQALRERHDDFPNTLAILDDLRRTSDFLRPYDLIERILIRHKGRHELLARLGVEAEDGINALLSQALAYERSNVPSLTGFLVWMDADALEIKRQMDSAGNRIRVMTVHGSKGLEAPVVFLPDTGKRILRNDAQIIDHKGTALWSISADSAPDAIVQARQSKADALLSERLRLLYVAMTRAEKWLIVTAAGDLGKDGQTWYEFIQRGMQALGAQEQMFEGGTGLRYAHGDWSGPTVEQEQIQAAPLADLPEHFSRNAEDVEHPPVAVSPSDLGGAKALPGDAGLDEEAAMARGTWIHLLLEHLPKHPPSQWPSMSENLLLGLSDPPNASHIPELAHEAAQVLQSPDLAWVFADTTLAEVPITAELGTARLHGIIDRLIVTPDAVTAIDFKTNATVPKTEAHVPEGILRQMGAYSHALKQIYPNHTVKTAILWTKTAQIMPLSHECVTQALQSTPHLDAPASHT</sequence>
<keyword evidence="5 15" id="KW-0347">Helicase</keyword>
<keyword evidence="19" id="KW-1185">Reference proteome</keyword>
<comment type="catalytic activity">
    <reaction evidence="11">
        <text>Couples ATP hydrolysis with the unwinding of duplex DNA by translocating in the 3'-5' direction.</text>
        <dbReference type="EC" id="5.6.2.4"/>
    </reaction>
</comment>
<keyword evidence="1" id="KW-0540">Nuclease</keyword>
<keyword evidence="8" id="KW-0238">DNA-binding</keyword>
<evidence type="ECO:0000256" key="12">
    <source>
        <dbReference type="ARBA" id="ARBA00034808"/>
    </source>
</evidence>
<dbReference type="GO" id="GO:0005524">
    <property type="term" value="F:ATP binding"/>
    <property type="evidence" value="ECO:0007669"/>
    <property type="project" value="UniProtKB-UniRule"/>
</dbReference>
<evidence type="ECO:0000256" key="14">
    <source>
        <dbReference type="ARBA" id="ARBA00048988"/>
    </source>
</evidence>
<dbReference type="GO" id="GO:0004527">
    <property type="term" value="F:exonuclease activity"/>
    <property type="evidence" value="ECO:0007669"/>
    <property type="project" value="UniProtKB-KW"/>
</dbReference>
<dbReference type="SUPFAM" id="SSF52540">
    <property type="entry name" value="P-loop containing nucleoside triphosphate hydrolases"/>
    <property type="match status" value="1"/>
</dbReference>
<dbReference type="InterPro" id="IPR011604">
    <property type="entry name" value="PDDEXK-like_dom_sf"/>
</dbReference>
<dbReference type="Gene3D" id="3.40.50.300">
    <property type="entry name" value="P-loop containing nucleotide triphosphate hydrolases"/>
    <property type="match status" value="4"/>
</dbReference>
<dbReference type="InterPro" id="IPR011335">
    <property type="entry name" value="Restrct_endonuc-II-like"/>
</dbReference>
<dbReference type="InterPro" id="IPR014017">
    <property type="entry name" value="DNA_helicase_UvrD-like_C"/>
</dbReference>
<keyword evidence="2 15" id="KW-0547">Nucleotide-binding</keyword>
<evidence type="ECO:0000256" key="15">
    <source>
        <dbReference type="PROSITE-ProRule" id="PRU00560"/>
    </source>
</evidence>
<dbReference type="PANTHER" id="PTHR11070:SF2">
    <property type="entry name" value="ATP-DEPENDENT DNA HELICASE SRS2"/>
    <property type="match status" value="1"/>
</dbReference>
<dbReference type="GO" id="GO:0003677">
    <property type="term" value="F:DNA binding"/>
    <property type="evidence" value="ECO:0007669"/>
    <property type="project" value="UniProtKB-KW"/>
</dbReference>
<dbReference type="EC" id="5.6.2.4" evidence="12"/>
<dbReference type="InterPro" id="IPR014151">
    <property type="entry name" value="DNA_helicase_AddA"/>
</dbReference>
<evidence type="ECO:0000256" key="9">
    <source>
        <dbReference type="ARBA" id="ARBA00023204"/>
    </source>
</evidence>
<dbReference type="PROSITE" id="PS51198">
    <property type="entry name" value="UVRD_HELICASE_ATP_BIND"/>
    <property type="match status" value="1"/>
</dbReference>
<gene>
    <name evidence="18" type="primary">addA</name>
    <name evidence="18" type="ORF">FAP39_11370</name>
</gene>
<keyword evidence="3" id="KW-0227">DNA damage</keyword>
<evidence type="ECO:0000256" key="2">
    <source>
        <dbReference type="ARBA" id="ARBA00022741"/>
    </source>
</evidence>
<dbReference type="InterPro" id="IPR000212">
    <property type="entry name" value="DNA_helicase_UvrD/REP"/>
</dbReference>
<keyword evidence="9" id="KW-0234">DNA repair</keyword>
<dbReference type="EMBL" id="SULI01000013">
    <property type="protein sequence ID" value="TKZ19340.1"/>
    <property type="molecule type" value="Genomic_DNA"/>
</dbReference>
<evidence type="ECO:0000259" key="16">
    <source>
        <dbReference type="PROSITE" id="PS51198"/>
    </source>
</evidence>
<feature type="domain" description="UvrD-like helicase ATP-binding" evidence="16">
    <location>
        <begin position="4"/>
        <end position="480"/>
    </location>
</feature>
<proteinExistence type="predicted"/>
<dbReference type="PANTHER" id="PTHR11070">
    <property type="entry name" value="UVRD / RECB / PCRA DNA HELICASE FAMILY MEMBER"/>
    <property type="match status" value="1"/>
</dbReference>
<evidence type="ECO:0000256" key="6">
    <source>
        <dbReference type="ARBA" id="ARBA00022839"/>
    </source>
</evidence>
<dbReference type="GO" id="GO:0000725">
    <property type="term" value="P:recombinational repair"/>
    <property type="evidence" value="ECO:0007669"/>
    <property type="project" value="TreeGrafter"/>
</dbReference>
<name>A0A4U7N137_9RHOB</name>
<dbReference type="NCBIfam" id="TIGR02784">
    <property type="entry name" value="addA_alphas"/>
    <property type="match status" value="1"/>
</dbReference>
<dbReference type="Pfam" id="PF00580">
    <property type="entry name" value="UvrD-helicase"/>
    <property type="match status" value="1"/>
</dbReference>
<evidence type="ECO:0000256" key="13">
    <source>
        <dbReference type="ARBA" id="ARBA00034923"/>
    </source>
</evidence>
<dbReference type="AlphaFoldDB" id="A0A4U7N137"/>
<keyword evidence="7 15" id="KW-0067">ATP-binding</keyword>
<evidence type="ECO:0000313" key="18">
    <source>
        <dbReference type="EMBL" id="TKZ19340.1"/>
    </source>
</evidence>
<evidence type="ECO:0000256" key="7">
    <source>
        <dbReference type="ARBA" id="ARBA00022840"/>
    </source>
</evidence>
<evidence type="ECO:0000256" key="5">
    <source>
        <dbReference type="ARBA" id="ARBA00022806"/>
    </source>
</evidence>
<reference evidence="18 19" key="1">
    <citation type="submission" date="2019-04" db="EMBL/GenBank/DDBJ databases">
        <title>Genome sequence of Pelagicola litoralis CL-ES2.</title>
        <authorList>
            <person name="Cao J."/>
        </authorList>
    </citation>
    <scope>NUCLEOTIDE SEQUENCE [LARGE SCALE GENOMIC DNA]</scope>
    <source>
        <strain evidence="18 19">CL-ES2</strain>
    </source>
</reference>
<dbReference type="GO" id="GO:0005829">
    <property type="term" value="C:cytosol"/>
    <property type="evidence" value="ECO:0007669"/>
    <property type="project" value="TreeGrafter"/>
</dbReference>
<dbReference type="PROSITE" id="PS51217">
    <property type="entry name" value="UVRD_HELICASE_CTER"/>
    <property type="match status" value="1"/>
</dbReference>
<evidence type="ECO:0000259" key="17">
    <source>
        <dbReference type="PROSITE" id="PS51217"/>
    </source>
</evidence>
<feature type="binding site" evidence="15">
    <location>
        <begin position="25"/>
        <end position="32"/>
    </location>
    <ligand>
        <name>ATP</name>
        <dbReference type="ChEBI" id="CHEBI:30616"/>
    </ligand>
</feature>
<dbReference type="InterPro" id="IPR038726">
    <property type="entry name" value="PDDEXK_AddAB-type"/>
</dbReference>
<accession>A0A4U7N137</accession>
<keyword evidence="10" id="KW-0413">Isomerase</keyword>
<dbReference type="RefSeq" id="WP_138016524.1">
    <property type="nucleotide sequence ID" value="NZ_SULI01000013.1"/>
</dbReference>
<evidence type="ECO:0000256" key="10">
    <source>
        <dbReference type="ARBA" id="ARBA00023235"/>
    </source>
</evidence>
<evidence type="ECO:0000256" key="4">
    <source>
        <dbReference type="ARBA" id="ARBA00022801"/>
    </source>
</evidence>